<keyword evidence="2" id="KW-1185">Reference proteome</keyword>
<accession>A0A7X2IWS7</accession>
<dbReference type="Proteomes" id="UP000448867">
    <property type="component" value="Unassembled WGS sequence"/>
</dbReference>
<organism evidence="1 2">
    <name type="scientific">Metabacillus lacus</name>
    <dbReference type="NCBI Taxonomy" id="1983721"/>
    <lineage>
        <taxon>Bacteria</taxon>
        <taxon>Bacillati</taxon>
        <taxon>Bacillota</taxon>
        <taxon>Bacilli</taxon>
        <taxon>Bacillales</taxon>
        <taxon>Bacillaceae</taxon>
        <taxon>Metabacillus</taxon>
    </lineage>
</organism>
<proteinExistence type="predicted"/>
<dbReference type="SUPFAM" id="SSF50814">
    <property type="entry name" value="Lipocalins"/>
    <property type="match status" value="1"/>
</dbReference>
<dbReference type="Gene3D" id="2.40.128.20">
    <property type="match status" value="1"/>
</dbReference>
<dbReference type="EMBL" id="WKKI01000003">
    <property type="protein sequence ID" value="MRX71114.1"/>
    <property type="molecule type" value="Genomic_DNA"/>
</dbReference>
<comment type="caution">
    <text evidence="1">The sequence shown here is derived from an EMBL/GenBank/DDBJ whole genome shotgun (WGS) entry which is preliminary data.</text>
</comment>
<reference evidence="1 2" key="1">
    <citation type="submission" date="2019-11" db="EMBL/GenBank/DDBJ databases">
        <title>Bacillus lacus genome.</title>
        <authorList>
            <person name="Allen C.J."/>
            <person name="Newman J.D."/>
        </authorList>
    </citation>
    <scope>NUCLEOTIDE SEQUENCE [LARGE SCALE GENOMIC DNA]</scope>
    <source>
        <strain evidence="1 2">KCTC 33946</strain>
    </source>
</reference>
<sequence>MKNSSPVQIHVHSVIKSGETEEIIEFKTTGEYYQKESSSYLSYKEEHDFGNVSTVVKMNEEEVFIMRSEALRMRQRFIPNEDTITDYKTPIGQLQLTTRTLGLAYDHSIKPLQGRLKLTYELEIGEAEKHLHTLTISYKEEE</sequence>
<dbReference type="InterPro" id="IPR015231">
    <property type="entry name" value="DUF1934"/>
</dbReference>
<evidence type="ECO:0000313" key="1">
    <source>
        <dbReference type="EMBL" id="MRX71114.1"/>
    </source>
</evidence>
<protein>
    <submittedName>
        <fullName evidence="1">DUF1934 family protein</fullName>
    </submittedName>
</protein>
<dbReference type="AlphaFoldDB" id="A0A7X2IWS7"/>
<dbReference type="Pfam" id="PF09148">
    <property type="entry name" value="DUF1934"/>
    <property type="match status" value="1"/>
</dbReference>
<dbReference type="InterPro" id="IPR012674">
    <property type="entry name" value="Calycin"/>
</dbReference>
<evidence type="ECO:0000313" key="2">
    <source>
        <dbReference type="Proteomes" id="UP000448867"/>
    </source>
</evidence>
<name>A0A7X2IWS7_9BACI</name>
<dbReference type="RefSeq" id="WP_343031361.1">
    <property type="nucleotide sequence ID" value="NZ_WKKI01000003.1"/>
</dbReference>
<gene>
    <name evidence="1" type="ORF">GJU40_02880</name>
</gene>